<evidence type="ECO:0000256" key="3">
    <source>
        <dbReference type="ARBA" id="ARBA00017473"/>
    </source>
</evidence>
<keyword evidence="5 9" id="KW-0547">Nucleotide-binding</keyword>
<comment type="pathway">
    <text evidence="9">Isoprenoid biosynthesis; isopentenyl diphosphate biosynthesis via DXP pathway; isopentenyl diphosphate from 1-deoxy-D-xylulose 5-phosphate: step 3/6.</text>
</comment>
<reference evidence="13" key="1">
    <citation type="submission" date="2016-11" db="EMBL/GenBank/DDBJ databases">
        <authorList>
            <person name="Varghese N."/>
            <person name="Submissions S."/>
        </authorList>
    </citation>
    <scope>NUCLEOTIDE SEQUENCE [LARGE SCALE GENOMIC DNA]</scope>
    <source>
        <strain evidence="13">DSM 11003</strain>
    </source>
</reference>
<dbReference type="GO" id="GO:0016114">
    <property type="term" value="P:terpenoid biosynthetic process"/>
    <property type="evidence" value="ECO:0007669"/>
    <property type="project" value="UniProtKB-UniRule"/>
</dbReference>
<accession>A0A1M5JQ65</accession>
<comment type="function">
    <text evidence="9">Catalyzes the phosphorylation of the position 2 hydroxy group of 4-diphosphocytidyl-2C-methyl-D-erythritol.</text>
</comment>
<dbReference type="InterPro" id="IPR020568">
    <property type="entry name" value="Ribosomal_Su5_D2-typ_SF"/>
</dbReference>
<evidence type="ECO:0000256" key="5">
    <source>
        <dbReference type="ARBA" id="ARBA00022741"/>
    </source>
</evidence>
<comment type="similarity">
    <text evidence="1 9">Belongs to the GHMP kinase family. IspE subfamily.</text>
</comment>
<evidence type="ECO:0000256" key="2">
    <source>
        <dbReference type="ARBA" id="ARBA00012052"/>
    </source>
</evidence>
<evidence type="ECO:0000256" key="6">
    <source>
        <dbReference type="ARBA" id="ARBA00022777"/>
    </source>
</evidence>
<dbReference type="Pfam" id="PF08544">
    <property type="entry name" value="GHMP_kinases_C"/>
    <property type="match status" value="1"/>
</dbReference>
<evidence type="ECO:0000259" key="11">
    <source>
        <dbReference type="Pfam" id="PF08544"/>
    </source>
</evidence>
<evidence type="ECO:0000256" key="9">
    <source>
        <dbReference type="HAMAP-Rule" id="MF_00061"/>
    </source>
</evidence>
<dbReference type="Gene3D" id="3.30.230.10">
    <property type="match status" value="1"/>
</dbReference>
<name>A0A1M5JQ65_9FIRM</name>
<dbReference type="Gene3D" id="3.30.70.890">
    <property type="entry name" value="GHMP kinase, C-terminal domain"/>
    <property type="match status" value="1"/>
</dbReference>
<dbReference type="UniPathway" id="UPA00056">
    <property type="reaction ID" value="UER00094"/>
</dbReference>
<keyword evidence="6 9" id="KW-0418">Kinase</keyword>
<dbReference type="NCBIfam" id="TIGR00154">
    <property type="entry name" value="ispE"/>
    <property type="match status" value="1"/>
</dbReference>
<dbReference type="InterPro" id="IPR004424">
    <property type="entry name" value="IspE"/>
</dbReference>
<dbReference type="GO" id="GO:0050515">
    <property type="term" value="F:4-(cytidine 5'-diphospho)-2-C-methyl-D-erythritol kinase activity"/>
    <property type="evidence" value="ECO:0007669"/>
    <property type="project" value="UniProtKB-UniRule"/>
</dbReference>
<dbReference type="SUPFAM" id="SSF55060">
    <property type="entry name" value="GHMP Kinase, C-terminal domain"/>
    <property type="match status" value="1"/>
</dbReference>
<evidence type="ECO:0000256" key="8">
    <source>
        <dbReference type="ARBA" id="ARBA00032554"/>
    </source>
</evidence>
<sequence>MAEHIYIEAPAKVNLFLDIKGKRDDGYHEIQTVMHLIDLKDEIRISLRDEGIRVRCSEPFIPQGSENLAYKAAAIFSEKCGIRKGVEIYIDKKIPAGAGLGGGSSDAAAVLKGLNNLLACNVPHEELALWAAEIGSDVPFFIWERTALAEGRGELISPLKRENLLHMLLVKPDFSVSTPEAYRNFKKEEVKMSRDLKAFLAAWENYDIISIAENMINVLEMPVIKLYPEIAGIKDDLKRAGALNALMSGSGSAVFGIFREEKEALRAYSFLQGKYPLVKVVTSYIRGDE</sequence>
<dbReference type="STRING" id="1123382.SAMN02745221_00183"/>
<dbReference type="EC" id="2.7.1.148" evidence="2 9"/>
<organism evidence="12 13">
    <name type="scientific">Thermosyntropha lipolytica DSM 11003</name>
    <dbReference type="NCBI Taxonomy" id="1123382"/>
    <lineage>
        <taxon>Bacteria</taxon>
        <taxon>Bacillati</taxon>
        <taxon>Bacillota</taxon>
        <taxon>Clostridia</taxon>
        <taxon>Eubacteriales</taxon>
        <taxon>Syntrophomonadaceae</taxon>
        <taxon>Thermosyntropha</taxon>
    </lineage>
</organism>
<feature type="active site" evidence="9">
    <location>
        <position position="137"/>
    </location>
</feature>
<keyword evidence="7 9" id="KW-0067">ATP-binding</keyword>
<dbReference type="OrthoDB" id="9809438at2"/>
<feature type="domain" description="GHMP kinase C-terminal" evidence="11">
    <location>
        <begin position="214"/>
        <end position="276"/>
    </location>
</feature>
<keyword evidence="13" id="KW-1185">Reference proteome</keyword>
<keyword evidence="9" id="KW-0414">Isoprene biosynthesis</keyword>
<dbReference type="AlphaFoldDB" id="A0A1M5JQ65"/>
<dbReference type="HAMAP" id="MF_00061">
    <property type="entry name" value="IspE"/>
    <property type="match status" value="1"/>
</dbReference>
<evidence type="ECO:0000313" key="13">
    <source>
        <dbReference type="Proteomes" id="UP000242329"/>
    </source>
</evidence>
<dbReference type="Proteomes" id="UP000242329">
    <property type="component" value="Unassembled WGS sequence"/>
</dbReference>
<keyword evidence="4 9" id="KW-0808">Transferase</keyword>
<dbReference type="InterPro" id="IPR036554">
    <property type="entry name" value="GHMP_kinase_C_sf"/>
</dbReference>
<evidence type="ECO:0000256" key="4">
    <source>
        <dbReference type="ARBA" id="ARBA00022679"/>
    </source>
</evidence>
<dbReference type="SUPFAM" id="SSF54211">
    <property type="entry name" value="Ribosomal protein S5 domain 2-like"/>
    <property type="match status" value="1"/>
</dbReference>
<dbReference type="GO" id="GO:0019288">
    <property type="term" value="P:isopentenyl diphosphate biosynthetic process, methylerythritol 4-phosphate pathway"/>
    <property type="evidence" value="ECO:0007669"/>
    <property type="project" value="UniProtKB-UniRule"/>
</dbReference>
<comment type="catalytic activity">
    <reaction evidence="9">
        <text>4-CDP-2-C-methyl-D-erythritol + ATP = 4-CDP-2-C-methyl-D-erythritol 2-phosphate + ADP + H(+)</text>
        <dbReference type="Rhea" id="RHEA:18437"/>
        <dbReference type="ChEBI" id="CHEBI:15378"/>
        <dbReference type="ChEBI" id="CHEBI:30616"/>
        <dbReference type="ChEBI" id="CHEBI:57823"/>
        <dbReference type="ChEBI" id="CHEBI:57919"/>
        <dbReference type="ChEBI" id="CHEBI:456216"/>
        <dbReference type="EC" id="2.7.1.148"/>
    </reaction>
</comment>
<feature type="binding site" evidence="9">
    <location>
        <begin position="95"/>
        <end position="105"/>
    </location>
    <ligand>
        <name>ATP</name>
        <dbReference type="ChEBI" id="CHEBI:30616"/>
    </ligand>
</feature>
<dbReference type="InterPro" id="IPR006204">
    <property type="entry name" value="GHMP_kinase_N_dom"/>
</dbReference>
<dbReference type="InterPro" id="IPR014721">
    <property type="entry name" value="Ribsml_uS5_D2-typ_fold_subgr"/>
</dbReference>
<evidence type="ECO:0000256" key="1">
    <source>
        <dbReference type="ARBA" id="ARBA00009684"/>
    </source>
</evidence>
<proteinExistence type="inferred from homology"/>
<dbReference type="RefSeq" id="WP_073089023.1">
    <property type="nucleotide sequence ID" value="NZ_FQWY01000003.1"/>
</dbReference>
<dbReference type="EMBL" id="FQWY01000003">
    <property type="protein sequence ID" value="SHG42722.1"/>
    <property type="molecule type" value="Genomic_DNA"/>
</dbReference>
<dbReference type="PIRSF" id="PIRSF010376">
    <property type="entry name" value="IspE"/>
    <property type="match status" value="1"/>
</dbReference>
<evidence type="ECO:0000256" key="7">
    <source>
        <dbReference type="ARBA" id="ARBA00022840"/>
    </source>
</evidence>
<dbReference type="GO" id="GO:0005524">
    <property type="term" value="F:ATP binding"/>
    <property type="evidence" value="ECO:0007669"/>
    <property type="project" value="UniProtKB-UniRule"/>
</dbReference>
<dbReference type="InterPro" id="IPR013750">
    <property type="entry name" value="GHMP_kinase_C_dom"/>
</dbReference>
<evidence type="ECO:0000313" key="12">
    <source>
        <dbReference type="EMBL" id="SHG42722.1"/>
    </source>
</evidence>
<evidence type="ECO:0000259" key="10">
    <source>
        <dbReference type="Pfam" id="PF00288"/>
    </source>
</evidence>
<dbReference type="PANTHER" id="PTHR43527:SF2">
    <property type="entry name" value="4-DIPHOSPHOCYTIDYL-2-C-METHYL-D-ERYTHRITOL KINASE, CHLOROPLASTIC"/>
    <property type="match status" value="1"/>
</dbReference>
<protein>
    <recommendedName>
        <fullName evidence="3 9">4-diphosphocytidyl-2-C-methyl-D-erythritol kinase</fullName>
        <shortName evidence="9">CMK</shortName>
        <ecNumber evidence="2 9">2.7.1.148</ecNumber>
    </recommendedName>
    <alternativeName>
        <fullName evidence="8 9">4-(cytidine-5'-diphospho)-2-C-methyl-D-erythritol kinase</fullName>
    </alternativeName>
</protein>
<gene>
    <name evidence="9" type="primary">ispE</name>
    <name evidence="12" type="ORF">SAMN02745221_00183</name>
</gene>
<feature type="domain" description="GHMP kinase N-terminal" evidence="10">
    <location>
        <begin position="67"/>
        <end position="143"/>
    </location>
</feature>
<dbReference type="Pfam" id="PF00288">
    <property type="entry name" value="GHMP_kinases_N"/>
    <property type="match status" value="1"/>
</dbReference>
<dbReference type="PANTHER" id="PTHR43527">
    <property type="entry name" value="4-DIPHOSPHOCYTIDYL-2-C-METHYL-D-ERYTHRITOL KINASE, CHLOROPLASTIC"/>
    <property type="match status" value="1"/>
</dbReference>
<feature type="active site" evidence="9">
    <location>
        <position position="12"/>
    </location>
</feature>